<dbReference type="InParanoid" id="A0A409VCP0"/>
<accession>A0A409VCP0</accession>
<protein>
    <recommendedName>
        <fullName evidence="1">DUF6593 domain-containing protein</fullName>
    </recommendedName>
</protein>
<dbReference type="EMBL" id="NHTK01006104">
    <property type="protein sequence ID" value="PPQ63929.1"/>
    <property type="molecule type" value="Genomic_DNA"/>
</dbReference>
<feature type="domain" description="DUF6593" evidence="1">
    <location>
        <begin position="11"/>
        <end position="173"/>
    </location>
</feature>
<organism evidence="2 3">
    <name type="scientific">Panaeolus cyanescens</name>
    <dbReference type="NCBI Taxonomy" id="181874"/>
    <lineage>
        <taxon>Eukaryota</taxon>
        <taxon>Fungi</taxon>
        <taxon>Dikarya</taxon>
        <taxon>Basidiomycota</taxon>
        <taxon>Agaricomycotina</taxon>
        <taxon>Agaricomycetes</taxon>
        <taxon>Agaricomycetidae</taxon>
        <taxon>Agaricales</taxon>
        <taxon>Agaricineae</taxon>
        <taxon>Galeropsidaceae</taxon>
        <taxon>Panaeolus</taxon>
    </lineage>
</organism>
<dbReference type="Proteomes" id="UP000284842">
    <property type="component" value="Unassembled WGS sequence"/>
</dbReference>
<evidence type="ECO:0000313" key="3">
    <source>
        <dbReference type="Proteomes" id="UP000284842"/>
    </source>
</evidence>
<gene>
    <name evidence="2" type="ORF">CVT24_010327</name>
</gene>
<comment type="caution">
    <text evidence="2">The sequence shown here is derived from an EMBL/GenBank/DDBJ whole genome shotgun (WGS) entry which is preliminary data.</text>
</comment>
<evidence type="ECO:0000259" key="1">
    <source>
        <dbReference type="Pfam" id="PF20236"/>
    </source>
</evidence>
<proteinExistence type="predicted"/>
<sequence>MSLLVLVLTPDNPCNTTITNQETEEVIFHVSTEHDSKRSTTFLKDANGNTLASWEWHDVRSDTVKLGDAEPVPSSAWLHKSIIPFVDTVTFKDDTGRQFKWKGLSGGAQLELYSQDDKKNPIVAFRKSLRFVNRKVNPPVPDFRPATLILDPRGQEIINLALISFLMLEKNRRISETSSASVASSLAIQTDIRKLV</sequence>
<keyword evidence="3" id="KW-1185">Reference proteome</keyword>
<dbReference type="InterPro" id="IPR046528">
    <property type="entry name" value="DUF6593"/>
</dbReference>
<dbReference type="Pfam" id="PF20236">
    <property type="entry name" value="DUF6593"/>
    <property type="match status" value="1"/>
</dbReference>
<dbReference type="OrthoDB" id="3256331at2759"/>
<dbReference type="AlphaFoldDB" id="A0A409VCP0"/>
<name>A0A409VCP0_9AGAR</name>
<evidence type="ECO:0000313" key="2">
    <source>
        <dbReference type="EMBL" id="PPQ63929.1"/>
    </source>
</evidence>
<reference evidence="2 3" key="1">
    <citation type="journal article" date="2018" name="Evol. Lett.">
        <title>Horizontal gene cluster transfer increased hallucinogenic mushroom diversity.</title>
        <authorList>
            <person name="Reynolds H.T."/>
            <person name="Vijayakumar V."/>
            <person name="Gluck-Thaler E."/>
            <person name="Korotkin H.B."/>
            <person name="Matheny P.B."/>
            <person name="Slot J.C."/>
        </authorList>
    </citation>
    <scope>NUCLEOTIDE SEQUENCE [LARGE SCALE GENOMIC DNA]</scope>
    <source>
        <strain evidence="2 3">2629</strain>
    </source>
</reference>